<organism evidence="1 2">
    <name type="scientific">Sphingomonas gellani</name>
    <dbReference type="NCBI Taxonomy" id="1166340"/>
    <lineage>
        <taxon>Bacteria</taxon>
        <taxon>Pseudomonadati</taxon>
        <taxon>Pseudomonadota</taxon>
        <taxon>Alphaproteobacteria</taxon>
        <taxon>Sphingomonadales</taxon>
        <taxon>Sphingomonadaceae</taxon>
        <taxon>Sphingomonas</taxon>
    </lineage>
</organism>
<dbReference type="AlphaFoldDB" id="A0A1H8GKB9"/>
<evidence type="ECO:0000313" key="2">
    <source>
        <dbReference type="Proteomes" id="UP000199206"/>
    </source>
</evidence>
<dbReference type="OrthoDB" id="7582968at2"/>
<evidence type="ECO:0000313" key="1">
    <source>
        <dbReference type="EMBL" id="SEN44204.1"/>
    </source>
</evidence>
<dbReference type="EMBL" id="FOCF01000007">
    <property type="protein sequence ID" value="SEN44204.1"/>
    <property type="molecule type" value="Genomic_DNA"/>
</dbReference>
<accession>A0A1H8GKB9</accession>
<reference evidence="2" key="1">
    <citation type="submission" date="2016-10" db="EMBL/GenBank/DDBJ databases">
        <authorList>
            <person name="Varghese N."/>
            <person name="Submissions S."/>
        </authorList>
    </citation>
    <scope>NUCLEOTIDE SEQUENCE [LARGE SCALE GENOMIC DNA]</scope>
    <source>
        <strain evidence="2">S6-262</strain>
    </source>
</reference>
<name>A0A1H8GKB9_9SPHN</name>
<dbReference type="Proteomes" id="UP000199206">
    <property type="component" value="Unassembled WGS sequence"/>
</dbReference>
<gene>
    <name evidence="1" type="ORF">SAMN05192583_2791</name>
</gene>
<proteinExistence type="predicted"/>
<sequence>MRVILVVLALVLLVGAGLLMTGMLSIDQTRPAVVQAPQFKADVGRVTMGTETKTVQVPRIDVQKADNTAAPAQ</sequence>
<keyword evidence="2" id="KW-1185">Reference proteome</keyword>
<protein>
    <submittedName>
        <fullName evidence="1">Uncharacterized protein</fullName>
    </submittedName>
</protein>
<dbReference type="STRING" id="1166340.SAMN05192583_2791"/>
<dbReference type="RefSeq" id="WP_093666424.1">
    <property type="nucleotide sequence ID" value="NZ_FOCF01000007.1"/>
</dbReference>